<name>I3SID9_LOTJA</name>
<protein>
    <submittedName>
        <fullName evidence="1">Uncharacterized protein</fullName>
    </submittedName>
</protein>
<dbReference type="AlphaFoldDB" id="I3SID9"/>
<dbReference type="EMBL" id="BT140236">
    <property type="protein sequence ID" value="AFK40031.1"/>
    <property type="molecule type" value="mRNA"/>
</dbReference>
<proteinExistence type="evidence at transcript level"/>
<evidence type="ECO:0000313" key="1">
    <source>
        <dbReference type="EMBL" id="AFK40031.1"/>
    </source>
</evidence>
<reference evidence="1" key="1">
    <citation type="submission" date="2012-05" db="EMBL/GenBank/DDBJ databases">
        <authorList>
            <person name="Krishnakumar V."/>
            <person name="Cheung F."/>
            <person name="Xiao Y."/>
            <person name="Chan A."/>
            <person name="Moskal W.A."/>
            <person name="Town C.D."/>
        </authorList>
    </citation>
    <scope>NUCLEOTIDE SEQUENCE</scope>
</reference>
<accession>I3SID9</accession>
<organism evidence="1">
    <name type="scientific">Lotus japonicus</name>
    <name type="common">Lotus corniculatus var. japonicus</name>
    <dbReference type="NCBI Taxonomy" id="34305"/>
    <lineage>
        <taxon>Eukaryota</taxon>
        <taxon>Viridiplantae</taxon>
        <taxon>Streptophyta</taxon>
        <taxon>Embryophyta</taxon>
        <taxon>Tracheophyta</taxon>
        <taxon>Spermatophyta</taxon>
        <taxon>Magnoliopsida</taxon>
        <taxon>eudicotyledons</taxon>
        <taxon>Gunneridae</taxon>
        <taxon>Pentapetalae</taxon>
        <taxon>rosids</taxon>
        <taxon>fabids</taxon>
        <taxon>Fabales</taxon>
        <taxon>Fabaceae</taxon>
        <taxon>Papilionoideae</taxon>
        <taxon>50 kb inversion clade</taxon>
        <taxon>NPAAA clade</taxon>
        <taxon>Hologalegina</taxon>
        <taxon>robinioid clade</taxon>
        <taxon>Loteae</taxon>
        <taxon>Lotus</taxon>
    </lineage>
</organism>
<sequence>MKEWGLTAAKAVKAPLSLAQGSVTMLTLKLETSSVLTLHGRKFKWEMITLSCALISLKLHTQFDSCGTDYEM</sequence>